<comment type="caution">
    <text evidence="7">The sequence shown here is derived from an EMBL/GenBank/DDBJ whole genome shotgun (WGS) entry which is preliminary data.</text>
</comment>
<keyword evidence="4" id="KW-0547">Nucleotide-binding</keyword>
<keyword evidence="3" id="KW-0540">Nuclease</keyword>
<reference evidence="7" key="1">
    <citation type="journal article" date="2015" name="MBio">
        <title>Genome-resolved metagenomic analysis reveals roles for candidate phyla and other microbial community members in biogeochemical transformations in oil reservoirs.</title>
        <authorList>
            <person name="Hu P."/>
            <person name="Tom L."/>
            <person name="Singh A."/>
            <person name="Thomas B.C."/>
            <person name="Baker B.J."/>
            <person name="Piceno Y.M."/>
            <person name="Andersen G.L."/>
            <person name="Banfield J.F."/>
        </authorList>
    </citation>
    <scope>NUCLEOTIDE SEQUENCE [LARGE SCALE GENOMIC DNA]</scope>
    <source>
        <strain evidence="6">62_101</strain>
        <strain evidence="7">63_41</strain>
    </source>
</reference>
<dbReference type="GO" id="GO:0000166">
    <property type="term" value="F:nucleotide binding"/>
    <property type="evidence" value="ECO:0007669"/>
    <property type="project" value="UniProtKB-KW"/>
</dbReference>
<dbReference type="InterPro" id="IPR008201">
    <property type="entry name" value="HepT-like"/>
</dbReference>
<gene>
    <name evidence="6" type="ORF">XD82_0152</name>
    <name evidence="7" type="ORF">XE10_0370</name>
</gene>
<keyword evidence="1" id="KW-0597">Phosphoprotein</keyword>
<dbReference type="InterPro" id="IPR051813">
    <property type="entry name" value="HepT_RNase_toxin"/>
</dbReference>
<dbReference type="GO" id="GO:0016787">
    <property type="term" value="F:hydrolase activity"/>
    <property type="evidence" value="ECO:0007669"/>
    <property type="project" value="UniProtKB-KW"/>
</dbReference>
<evidence type="ECO:0000256" key="2">
    <source>
        <dbReference type="ARBA" id="ARBA00022649"/>
    </source>
</evidence>
<sequence>MTPEDLAYLHHILDAVISIEEFSEGIASAEDLRDHRLERAGIERMLTIIGEAAKRVSPELAREHPEIPWREAAGMRDKIVHHYFGVDYEAIFLTLRDDLPVLKQGIRSILDEADRRNVAGQGPEGKLE</sequence>
<dbReference type="Pfam" id="PF01934">
    <property type="entry name" value="HepT-like"/>
    <property type="match status" value="1"/>
</dbReference>
<dbReference type="PATRIC" id="fig|2198.3.peg.72"/>
<evidence type="ECO:0000313" key="6">
    <source>
        <dbReference type="EMBL" id="KUK63714.1"/>
    </source>
</evidence>
<keyword evidence="2" id="KW-1277">Toxin-antitoxin system</keyword>
<evidence type="ECO:0008006" key="10">
    <source>
        <dbReference type="Google" id="ProtNLM"/>
    </source>
</evidence>
<keyword evidence="5" id="KW-0378">Hydrolase</keyword>
<reference evidence="8 9" key="2">
    <citation type="journal article" date="2015" name="MBio">
        <title>Genome-Resolved Metagenomic Analysis Reveals Roles for Candidate Phyla and Other Microbial Community Members in Biogeochemical Transformations in Oil Reservoirs.</title>
        <authorList>
            <person name="Hu P."/>
            <person name="Tom L."/>
            <person name="Singh A."/>
            <person name="Thomas B.C."/>
            <person name="Baker B.J."/>
            <person name="Piceno Y.M."/>
            <person name="Andersen G.L."/>
            <person name="Banfield J.F."/>
        </authorList>
    </citation>
    <scope>NUCLEOTIDE SEQUENCE [LARGE SCALE GENOMIC DNA]</scope>
</reference>
<proteinExistence type="predicted"/>
<evidence type="ECO:0000256" key="4">
    <source>
        <dbReference type="ARBA" id="ARBA00022741"/>
    </source>
</evidence>
<evidence type="ECO:0000313" key="7">
    <source>
        <dbReference type="EMBL" id="KUL04158.1"/>
    </source>
</evidence>
<protein>
    <recommendedName>
        <fullName evidence="10">DUF86 domain-containing protein</fullName>
    </recommendedName>
</protein>
<dbReference type="EMBL" id="LGHE01000024">
    <property type="protein sequence ID" value="KUL04158.1"/>
    <property type="molecule type" value="Genomic_DNA"/>
</dbReference>
<evidence type="ECO:0000313" key="9">
    <source>
        <dbReference type="Proteomes" id="UP000054598"/>
    </source>
</evidence>
<dbReference type="Proteomes" id="UP000054598">
    <property type="component" value="Unassembled WGS sequence"/>
</dbReference>
<evidence type="ECO:0000256" key="1">
    <source>
        <dbReference type="ARBA" id="ARBA00022553"/>
    </source>
</evidence>
<dbReference type="GO" id="GO:0004540">
    <property type="term" value="F:RNA nuclease activity"/>
    <property type="evidence" value="ECO:0007669"/>
    <property type="project" value="InterPro"/>
</dbReference>
<organism evidence="7 9">
    <name type="scientific">Methanoculleus marisnigri</name>
    <dbReference type="NCBI Taxonomy" id="2198"/>
    <lineage>
        <taxon>Archaea</taxon>
        <taxon>Methanobacteriati</taxon>
        <taxon>Methanobacteriota</taxon>
        <taxon>Stenosarchaea group</taxon>
        <taxon>Methanomicrobia</taxon>
        <taxon>Methanomicrobiales</taxon>
        <taxon>Methanomicrobiaceae</taxon>
        <taxon>Methanoculleus</taxon>
    </lineage>
</organism>
<dbReference type="EMBL" id="LGGD01000009">
    <property type="protein sequence ID" value="KUK63714.1"/>
    <property type="molecule type" value="Genomic_DNA"/>
</dbReference>
<dbReference type="PANTHER" id="PTHR34139">
    <property type="entry name" value="UPF0331 PROTEIN MJ0127"/>
    <property type="match status" value="1"/>
</dbReference>
<evidence type="ECO:0000256" key="3">
    <source>
        <dbReference type="ARBA" id="ARBA00022722"/>
    </source>
</evidence>
<accession>A0A117MHD0</accession>
<dbReference type="AlphaFoldDB" id="A0A117MHD0"/>
<evidence type="ECO:0000256" key="5">
    <source>
        <dbReference type="ARBA" id="ARBA00022801"/>
    </source>
</evidence>
<dbReference type="Proteomes" id="UP000054323">
    <property type="component" value="Unassembled WGS sequence"/>
</dbReference>
<evidence type="ECO:0000313" key="8">
    <source>
        <dbReference type="Proteomes" id="UP000054323"/>
    </source>
</evidence>
<name>A0A117MHD0_9EURY</name>
<dbReference type="PANTHER" id="PTHR34139:SF1">
    <property type="entry name" value="RNASE MJ1380-RELATED"/>
    <property type="match status" value="1"/>
</dbReference>
<dbReference type="GO" id="GO:0110001">
    <property type="term" value="C:toxin-antitoxin complex"/>
    <property type="evidence" value="ECO:0007669"/>
    <property type="project" value="InterPro"/>
</dbReference>